<name>A0A1Y1CMY7_9BACT</name>
<evidence type="ECO:0000259" key="4">
    <source>
        <dbReference type="PROSITE" id="PS50987"/>
    </source>
</evidence>
<gene>
    <name evidence="5" type="ORF">ALGA_3427</name>
</gene>
<dbReference type="SUPFAM" id="SSF46785">
    <property type="entry name" value="Winged helix' DNA-binding domain"/>
    <property type="match status" value="1"/>
</dbReference>
<keyword evidence="3" id="KW-0804">Transcription</keyword>
<keyword evidence="1" id="KW-0805">Transcription regulation</keyword>
<dbReference type="GO" id="GO:0003677">
    <property type="term" value="F:DNA binding"/>
    <property type="evidence" value="ECO:0007669"/>
    <property type="project" value="UniProtKB-KW"/>
</dbReference>
<dbReference type="CDD" id="cd00090">
    <property type="entry name" value="HTH_ARSR"/>
    <property type="match status" value="1"/>
</dbReference>
<reference evidence="5 6" key="1">
    <citation type="journal article" date="2018" name="Mar. Genomics">
        <title>Complete genome sequence of Marinifilaceae bacterium strain SPP2, isolated from the Antarctic marine sediment.</title>
        <authorList>
            <person name="Watanabe M."/>
            <person name="Kojima H."/>
            <person name="Fukui M."/>
        </authorList>
    </citation>
    <scope>NUCLEOTIDE SEQUENCE [LARGE SCALE GENOMIC DNA]</scope>
    <source>
        <strain evidence="5 6">SPP2</strain>
    </source>
</reference>
<evidence type="ECO:0000313" key="5">
    <source>
        <dbReference type="EMBL" id="BAX81725.1"/>
    </source>
</evidence>
<dbReference type="KEGG" id="mbas:ALGA_3427"/>
<evidence type="ECO:0000256" key="2">
    <source>
        <dbReference type="ARBA" id="ARBA00023125"/>
    </source>
</evidence>
<protein>
    <submittedName>
        <fullName evidence="5">Transcriptional regulator</fullName>
    </submittedName>
</protein>
<dbReference type="PANTHER" id="PTHR33154">
    <property type="entry name" value="TRANSCRIPTIONAL REGULATOR, ARSR FAMILY"/>
    <property type="match status" value="1"/>
</dbReference>
<dbReference type="GO" id="GO:0003700">
    <property type="term" value="F:DNA-binding transcription factor activity"/>
    <property type="evidence" value="ECO:0007669"/>
    <property type="project" value="InterPro"/>
</dbReference>
<dbReference type="Proteomes" id="UP000218267">
    <property type="component" value="Chromosome"/>
</dbReference>
<dbReference type="NCBIfam" id="NF033788">
    <property type="entry name" value="HTH_metalloreg"/>
    <property type="match status" value="1"/>
</dbReference>
<evidence type="ECO:0000256" key="3">
    <source>
        <dbReference type="ARBA" id="ARBA00023163"/>
    </source>
</evidence>
<dbReference type="OrthoDB" id="9800049at2"/>
<dbReference type="InterPro" id="IPR051081">
    <property type="entry name" value="HTH_MetalResp_TranReg"/>
</dbReference>
<feature type="domain" description="HTH arsR-type" evidence="4">
    <location>
        <begin position="6"/>
        <end position="101"/>
    </location>
</feature>
<evidence type="ECO:0000256" key="1">
    <source>
        <dbReference type="ARBA" id="ARBA00023015"/>
    </source>
</evidence>
<proteinExistence type="predicted"/>
<evidence type="ECO:0000313" key="6">
    <source>
        <dbReference type="Proteomes" id="UP000218267"/>
    </source>
</evidence>
<keyword evidence="6" id="KW-1185">Reference proteome</keyword>
<dbReference type="AlphaFoldDB" id="A0A1Y1CMY7"/>
<dbReference type="PANTHER" id="PTHR33154:SF15">
    <property type="entry name" value="REGULATORY PROTEIN ARSR"/>
    <property type="match status" value="1"/>
</dbReference>
<dbReference type="EMBL" id="AP018042">
    <property type="protein sequence ID" value="BAX81725.1"/>
    <property type="molecule type" value="Genomic_DNA"/>
</dbReference>
<sequence length="109" mass="12085">MRKLDLFEEGQQEIAAMAKVLSHPARIAILQFLAATPTCISGDISDFLPLSRTTVSQHLKDLKSAGLIKGEVEGLKIKYCLNKKGIEKLKQSFGDLLEEITPEEEKNCL</sequence>
<dbReference type="InterPro" id="IPR036390">
    <property type="entry name" value="WH_DNA-bd_sf"/>
</dbReference>
<accession>A0A1Y1CMY7</accession>
<dbReference type="InterPro" id="IPR001845">
    <property type="entry name" value="HTH_ArsR_DNA-bd_dom"/>
</dbReference>
<reference evidence="6" key="2">
    <citation type="journal article" date="2020" name="Antonie Van Leeuwenhoek">
        <title>Labilibaculum antarcticum sp. nov., a novel facultative anaerobic, psychrotorelant bacterium isolated from marine sediment of Antarctica.</title>
        <authorList>
            <person name="Watanabe M."/>
            <person name="Kojima H."/>
            <person name="Fukui M."/>
        </authorList>
    </citation>
    <scope>NUCLEOTIDE SEQUENCE [LARGE SCALE GENOMIC DNA]</scope>
    <source>
        <strain evidence="6">SPP2</strain>
    </source>
</reference>
<dbReference type="RefSeq" id="WP_096431386.1">
    <property type="nucleotide sequence ID" value="NZ_AP018042.1"/>
</dbReference>
<dbReference type="SMART" id="SM00418">
    <property type="entry name" value="HTH_ARSR"/>
    <property type="match status" value="1"/>
</dbReference>
<organism evidence="5 6">
    <name type="scientific">Labilibaculum antarcticum</name>
    <dbReference type="NCBI Taxonomy" id="1717717"/>
    <lineage>
        <taxon>Bacteria</taxon>
        <taxon>Pseudomonadati</taxon>
        <taxon>Bacteroidota</taxon>
        <taxon>Bacteroidia</taxon>
        <taxon>Marinilabiliales</taxon>
        <taxon>Marinifilaceae</taxon>
        <taxon>Labilibaculum</taxon>
    </lineage>
</organism>
<dbReference type="PRINTS" id="PR00778">
    <property type="entry name" value="HTHARSR"/>
</dbReference>
<keyword evidence="2" id="KW-0238">DNA-binding</keyword>
<dbReference type="PROSITE" id="PS50987">
    <property type="entry name" value="HTH_ARSR_2"/>
    <property type="match status" value="1"/>
</dbReference>
<dbReference type="InterPro" id="IPR011991">
    <property type="entry name" value="ArsR-like_HTH"/>
</dbReference>
<dbReference type="InterPro" id="IPR036388">
    <property type="entry name" value="WH-like_DNA-bd_sf"/>
</dbReference>
<dbReference type="Gene3D" id="1.10.10.10">
    <property type="entry name" value="Winged helix-like DNA-binding domain superfamily/Winged helix DNA-binding domain"/>
    <property type="match status" value="1"/>
</dbReference>
<dbReference type="Pfam" id="PF12840">
    <property type="entry name" value="HTH_20"/>
    <property type="match status" value="1"/>
</dbReference>